<keyword evidence="5" id="KW-0677">Repeat</keyword>
<feature type="compositionally biased region" description="Polar residues" evidence="12">
    <location>
        <begin position="375"/>
        <end position="399"/>
    </location>
</feature>
<evidence type="ECO:0000259" key="15">
    <source>
        <dbReference type="PROSITE" id="PS50853"/>
    </source>
</evidence>
<dbReference type="InterPro" id="IPR000719">
    <property type="entry name" value="Prot_kinase_dom"/>
</dbReference>
<dbReference type="SMART" id="SM00408">
    <property type="entry name" value="IGc2"/>
    <property type="match status" value="8"/>
</dbReference>
<dbReference type="InterPro" id="IPR003961">
    <property type="entry name" value="FN3_dom"/>
</dbReference>
<comment type="caution">
    <text evidence="16">The sequence shown here is derived from an EMBL/GenBank/DDBJ whole genome shotgun (WGS) entry which is preliminary data.</text>
</comment>
<dbReference type="PANTHER" id="PTHR47633">
    <property type="entry name" value="IMMUNOGLOBULIN"/>
    <property type="match status" value="1"/>
</dbReference>
<feature type="domain" description="Ig-like" evidence="14">
    <location>
        <begin position="742"/>
        <end position="832"/>
    </location>
</feature>
<dbReference type="PRINTS" id="PR00014">
    <property type="entry name" value="FNTYPEIII"/>
</dbReference>
<dbReference type="InterPro" id="IPR003598">
    <property type="entry name" value="Ig_sub2"/>
</dbReference>
<feature type="compositionally biased region" description="Basic and acidic residues" evidence="12">
    <location>
        <begin position="840"/>
        <end position="849"/>
    </location>
</feature>
<dbReference type="PROSITE" id="PS50011">
    <property type="entry name" value="PROTEIN_KINASE_DOM"/>
    <property type="match status" value="1"/>
</dbReference>
<keyword evidence="8" id="KW-0112">Calmodulin-binding</keyword>
<organism evidence="16 17">
    <name type="scientific">Cirrhinus molitorella</name>
    <name type="common">mud carp</name>
    <dbReference type="NCBI Taxonomy" id="172907"/>
    <lineage>
        <taxon>Eukaryota</taxon>
        <taxon>Metazoa</taxon>
        <taxon>Chordata</taxon>
        <taxon>Craniata</taxon>
        <taxon>Vertebrata</taxon>
        <taxon>Euteleostomi</taxon>
        <taxon>Actinopterygii</taxon>
        <taxon>Neopterygii</taxon>
        <taxon>Teleostei</taxon>
        <taxon>Ostariophysi</taxon>
        <taxon>Cypriniformes</taxon>
        <taxon>Cyprinidae</taxon>
        <taxon>Labeoninae</taxon>
        <taxon>Labeonini</taxon>
        <taxon>Cirrhinus</taxon>
    </lineage>
</organism>
<feature type="compositionally biased region" description="Polar residues" evidence="12">
    <location>
        <begin position="437"/>
        <end position="447"/>
    </location>
</feature>
<comment type="cofactor">
    <cofactor evidence="1">
        <name>Ca(2+)</name>
        <dbReference type="ChEBI" id="CHEBI:29108"/>
    </cofactor>
</comment>
<evidence type="ECO:0000256" key="8">
    <source>
        <dbReference type="ARBA" id="ARBA00022860"/>
    </source>
</evidence>
<dbReference type="EC" id="2.7.11.18" evidence="3"/>
<dbReference type="CDD" id="cd00063">
    <property type="entry name" value="FN3"/>
    <property type="match status" value="1"/>
</dbReference>
<gene>
    <name evidence="16" type="ORF">QQF64_033724</name>
</gene>
<dbReference type="InterPro" id="IPR013783">
    <property type="entry name" value="Ig-like_fold"/>
</dbReference>
<dbReference type="InterPro" id="IPR003599">
    <property type="entry name" value="Ig_sub"/>
</dbReference>
<feature type="region of interest" description="Disordered" evidence="12">
    <location>
        <begin position="1362"/>
        <end position="1398"/>
    </location>
</feature>
<dbReference type="SUPFAM" id="SSF56112">
    <property type="entry name" value="Protein kinase-like (PK-like)"/>
    <property type="match status" value="1"/>
</dbReference>
<dbReference type="PROSITE" id="PS50853">
    <property type="entry name" value="FN3"/>
    <property type="match status" value="1"/>
</dbReference>
<evidence type="ECO:0000256" key="3">
    <source>
        <dbReference type="ARBA" id="ARBA00012430"/>
    </source>
</evidence>
<reference evidence="16 17" key="1">
    <citation type="submission" date="2023-09" db="EMBL/GenBank/DDBJ databases">
        <authorList>
            <person name="Wang M."/>
        </authorList>
    </citation>
    <scope>NUCLEOTIDE SEQUENCE [LARGE SCALE GENOMIC DNA]</scope>
    <source>
        <strain evidence="16">GT-2023</strain>
        <tissue evidence="16">Liver</tissue>
    </source>
</reference>
<dbReference type="Pfam" id="PF00069">
    <property type="entry name" value="Pkinase"/>
    <property type="match status" value="1"/>
</dbReference>
<evidence type="ECO:0000256" key="10">
    <source>
        <dbReference type="ARBA" id="ARBA00030959"/>
    </source>
</evidence>
<protein>
    <recommendedName>
        <fullName evidence="4">Myosin light chain kinase, smooth muscle</fullName>
        <ecNumber evidence="3">2.7.11.18</ecNumber>
    </recommendedName>
    <alternativeName>
        <fullName evidence="10">Telokin</fullName>
    </alternativeName>
</protein>
<evidence type="ECO:0000259" key="13">
    <source>
        <dbReference type="PROSITE" id="PS50011"/>
    </source>
</evidence>
<feature type="domain" description="Ig-like" evidence="14">
    <location>
        <begin position="436"/>
        <end position="524"/>
    </location>
</feature>
<dbReference type="SMART" id="SM00220">
    <property type="entry name" value="S_TKc"/>
    <property type="match status" value="1"/>
</dbReference>
<feature type="domain" description="Fibronectin type-III" evidence="15">
    <location>
        <begin position="1281"/>
        <end position="1375"/>
    </location>
</feature>
<keyword evidence="17" id="KW-1185">Reference proteome</keyword>
<dbReference type="InterPro" id="IPR008271">
    <property type="entry name" value="Ser/Thr_kinase_AS"/>
</dbReference>
<feature type="domain" description="Ig-like" evidence="14">
    <location>
        <begin position="65"/>
        <end position="155"/>
    </location>
</feature>
<feature type="domain" description="Protein kinase" evidence="13">
    <location>
        <begin position="1413"/>
        <end position="1603"/>
    </location>
</feature>
<evidence type="ECO:0000313" key="16">
    <source>
        <dbReference type="EMBL" id="KAL1268361.1"/>
    </source>
</evidence>
<dbReference type="PROSITE" id="PS50835">
    <property type="entry name" value="IG_LIKE"/>
    <property type="match status" value="8"/>
</dbReference>
<dbReference type="PROSITE" id="PS00108">
    <property type="entry name" value="PROTEIN_KINASE_ST"/>
    <property type="match status" value="1"/>
</dbReference>
<feature type="region of interest" description="Disordered" evidence="12">
    <location>
        <begin position="1149"/>
        <end position="1187"/>
    </location>
</feature>
<feature type="non-terminal residue" evidence="16">
    <location>
        <position position="1603"/>
    </location>
</feature>
<dbReference type="Pfam" id="PF00041">
    <property type="entry name" value="fn3"/>
    <property type="match status" value="1"/>
</dbReference>
<dbReference type="InterPro" id="IPR017441">
    <property type="entry name" value="Protein_kinase_ATP_BS"/>
</dbReference>
<dbReference type="SUPFAM" id="SSF48726">
    <property type="entry name" value="Immunoglobulin"/>
    <property type="match status" value="8"/>
</dbReference>
<dbReference type="Gene3D" id="2.60.40.10">
    <property type="entry name" value="Immunoglobulins"/>
    <property type="match status" value="9"/>
</dbReference>
<evidence type="ECO:0000256" key="4">
    <source>
        <dbReference type="ARBA" id="ARBA00021842"/>
    </source>
</evidence>
<evidence type="ECO:0000256" key="12">
    <source>
        <dbReference type="SAM" id="MobiDB-lite"/>
    </source>
</evidence>
<dbReference type="PANTHER" id="PTHR47633:SF1">
    <property type="entry name" value="MYOSIN LIGHT CHAIN KINASE, SMOOTH MUSCLE"/>
    <property type="match status" value="1"/>
</dbReference>
<dbReference type="InterPro" id="IPR011009">
    <property type="entry name" value="Kinase-like_dom_sf"/>
</dbReference>
<feature type="domain" description="Ig-like" evidence="14">
    <location>
        <begin position="193"/>
        <end position="281"/>
    </location>
</feature>
<feature type="binding site" evidence="11">
    <location>
        <position position="1442"/>
    </location>
    <ligand>
        <name>ATP</name>
        <dbReference type="ChEBI" id="CHEBI:30616"/>
    </ligand>
</feature>
<dbReference type="CDD" id="cd05762">
    <property type="entry name" value="IgI_8_hMLCK_like"/>
    <property type="match status" value="1"/>
</dbReference>
<proteinExistence type="inferred from homology"/>
<dbReference type="PROSITE" id="PS00107">
    <property type="entry name" value="PROTEIN_KINASE_ATP"/>
    <property type="match status" value="1"/>
</dbReference>
<name>A0ABR3MUM7_9TELE</name>
<keyword evidence="6 11" id="KW-0547">Nucleotide-binding</keyword>
<dbReference type="InterPro" id="IPR036179">
    <property type="entry name" value="Ig-like_dom_sf"/>
</dbReference>
<evidence type="ECO:0000256" key="6">
    <source>
        <dbReference type="ARBA" id="ARBA00022741"/>
    </source>
</evidence>
<keyword evidence="9" id="KW-0393">Immunoglobulin domain</keyword>
<dbReference type="EMBL" id="JAYMGO010000009">
    <property type="protein sequence ID" value="KAL1268361.1"/>
    <property type="molecule type" value="Genomic_DNA"/>
</dbReference>
<evidence type="ECO:0000256" key="1">
    <source>
        <dbReference type="ARBA" id="ARBA00001913"/>
    </source>
</evidence>
<feature type="region of interest" description="Disordered" evidence="12">
    <location>
        <begin position="831"/>
        <end position="890"/>
    </location>
</feature>
<evidence type="ECO:0000256" key="2">
    <source>
        <dbReference type="ARBA" id="ARBA00006692"/>
    </source>
</evidence>
<evidence type="ECO:0000313" key="17">
    <source>
        <dbReference type="Proteomes" id="UP001558613"/>
    </source>
</evidence>
<dbReference type="SMART" id="SM00409">
    <property type="entry name" value="IG"/>
    <property type="match status" value="8"/>
</dbReference>
<dbReference type="InterPro" id="IPR007110">
    <property type="entry name" value="Ig-like_dom"/>
</dbReference>
<accession>A0ABR3MUM7</accession>
<evidence type="ECO:0000256" key="9">
    <source>
        <dbReference type="ARBA" id="ARBA00023319"/>
    </source>
</evidence>
<dbReference type="SUPFAM" id="SSF49265">
    <property type="entry name" value="Fibronectin type III"/>
    <property type="match status" value="1"/>
</dbReference>
<feature type="region of interest" description="Disordered" evidence="12">
    <location>
        <begin position="945"/>
        <end position="1037"/>
    </location>
</feature>
<sequence length="1603" mass="176965">MDHTKWLPRQMFCLVFRAVLPESVYFMFPSSTRLSGMMGDVQFVTGSHVSKTTLTLGRSTPSKEPPVFTLPPRNTRICQGGTARLEGKVRGFPEPQVCWFRNGKLLIAGDHYSMEQSARGTFSLVVQEVQDGDGGRYTCEAVNDAGSCQVTVEIIVEGNAGKKYSLPSSSRTGGSLGVPAVENRPSIWGESPPKFVTKPSRLYLKMGQSGKFSAKITGRPQPLVQWYKGEEKIQQSDHFNMFERSGMHFLEIRHTCSEDAGVYTCLVANSAGKASAMAELIVQDGDTETATMPKPSQDLLKSSVVKHSTNGLDTEQKTSSISIQTAVTETRTPMSTTTVASVANVTRTEAPNITVSLSSPPMSKSTDGRSPAGPKTSNFVNVSSQNIESMSQHGTTRASDTFRAPEEIPEASRLESSRDAQRQTRESKMDVLETPPSFGSQPQSQEVVQGEKVTFRCQVSGSPVPTVSWMKDGAPLRQRSGVSTRQEGSLHVLCLESAHVTDTGQYGCTAANKRGKTAAHWSLTVKRVRVEAKPPVFSSSLKDCSVLEGQDFILQCSVEGKPLPELTWLHNDQPVPYSYTVFENSTAQLTVKAAVLEDAGMYSCVAVNDHGRAVCAAHVLVKAKPSVKRSAAPPVTDVRRPSAPVFLKGLQDLRVMDGSQVTMTVEVTGNPTPEVVWLHNGKEIQESEDFHFERKGCQYTLFIQEVFPEDTGTYTCEVWNEAGVTRTEASLTVQEPQDGVQPWFITKTKSSTASLGQHALLSCAIAGDPFPEFLWMKDGQVISEGGDFEILQKEDVVSLLIRKVKTHHAGNYEIHLKNKVGECRSVATLHVSEDPMSSGDDSHKCRGVERTAPGRGGQPETPSAAVSRSEPLWEHNSQDQEEEEGSATLGLLKRRVETKEHREDQIRQQEAEQIDFRTVLGRKVTTKSVSEEDLKEITAEQMDFRGNLQRQIKPKTQTEEERKVNSPQQVDFRAVLGKKGSQGPKPSLGSLVKTQTNKTEAVDFRSVLGNKKKQPTQDRNGETQGDKDTRGKENDVNCVDGGIKEKTKAIGKKEPVFTQKLSDLTVLDGERLYLHCQLSSESPTKVTWTLDGKLIKPSKFIIIANEGGKCSLTIDKALPEDEGQYVCRAETSEGKTECSCMVLVDDPTVSTPADKRSRKPSTPTTENEAKIKKPPPKTLPKQGAPPQIQQFPDDMKILAGQEVSLLCKFTGAQPISCTWLKFRKPIQEGQGISVVSTDTSSQLTITEGQQEHCGCYTIELKNSFGVRQAALNLTIVDKPDPPARVPAASDIRKSSLTLSWYGPTYDGGSAVQSYNMEMWNSVDMKWTDLASCNSTSYNVQNLLPDRQYKFRVRAVNMYGVGEPSAESEPVQVGLQAEEENKEDEAEPSDEESEKEPDYRDVMIRTDLKVKDLYDVEDRLGTGKFGTVFKLIEKSTKKVWAGKFIKAYSAKEKENVRQEIAIMNDLHHPKLVQCVDAFEGKTDIVMVLEIISGGELFDRIIDEDFELTEREVIKYMLQIVDGVNFIHKKGIVHLDLKPENIMCVNKTGSKIKLIDFGLARRLENAGSLKVLFGTPEFVAPEVINYEAISYATDMWSIGVICYIL</sequence>
<feature type="compositionally biased region" description="Basic and acidic residues" evidence="12">
    <location>
        <begin position="403"/>
        <end position="431"/>
    </location>
</feature>
<dbReference type="Gene3D" id="1.10.510.10">
    <property type="entry name" value="Transferase(Phosphotransferase) domain 1"/>
    <property type="match status" value="1"/>
</dbReference>
<feature type="compositionally biased region" description="Polar residues" evidence="12">
    <location>
        <begin position="351"/>
        <end position="365"/>
    </location>
</feature>
<feature type="domain" description="Ig-like" evidence="14">
    <location>
        <begin position="633"/>
        <end position="732"/>
    </location>
</feature>
<evidence type="ECO:0000256" key="11">
    <source>
        <dbReference type="PROSITE-ProRule" id="PRU10141"/>
    </source>
</evidence>
<feature type="domain" description="Ig-like" evidence="14">
    <location>
        <begin position="534"/>
        <end position="615"/>
    </location>
</feature>
<feature type="region of interest" description="Disordered" evidence="12">
    <location>
        <begin position="351"/>
        <end position="447"/>
    </location>
</feature>
<dbReference type="Proteomes" id="UP001558613">
    <property type="component" value="Unassembled WGS sequence"/>
</dbReference>
<evidence type="ECO:0000256" key="5">
    <source>
        <dbReference type="ARBA" id="ARBA00022737"/>
    </source>
</evidence>
<evidence type="ECO:0000259" key="14">
    <source>
        <dbReference type="PROSITE" id="PS50835"/>
    </source>
</evidence>
<dbReference type="InterPro" id="IPR036116">
    <property type="entry name" value="FN3_sf"/>
</dbReference>
<keyword evidence="7 11" id="KW-0067">ATP-binding</keyword>
<comment type="similarity">
    <text evidence="2">Belongs to the protein kinase superfamily. CAMK Ser/Thr protein kinase family.</text>
</comment>
<dbReference type="InterPro" id="IPR013098">
    <property type="entry name" value="Ig_I-set"/>
</dbReference>
<feature type="compositionally biased region" description="Acidic residues" evidence="12">
    <location>
        <begin position="1376"/>
        <end position="1394"/>
    </location>
</feature>
<dbReference type="SMART" id="SM00060">
    <property type="entry name" value="FN3"/>
    <property type="match status" value="1"/>
</dbReference>
<dbReference type="Pfam" id="PF07679">
    <property type="entry name" value="I-set"/>
    <property type="match status" value="8"/>
</dbReference>
<dbReference type="Gene3D" id="3.30.200.20">
    <property type="entry name" value="Phosphorylase Kinase, domain 1"/>
    <property type="match status" value="1"/>
</dbReference>
<feature type="domain" description="Ig-like" evidence="14">
    <location>
        <begin position="1186"/>
        <end position="1274"/>
    </location>
</feature>
<evidence type="ECO:0000256" key="7">
    <source>
        <dbReference type="ARBA" id="ARBA00022840"/>
    </source>
</evidence>
<feature type="domain" description="Ig-like" evidence="14">
    <location>
        <begin position="1055"/>
        <end position="1137"/>
    </location>
</feature>
<feature type="compositionally biased region" description="Basic and acidic residues" evidence="12">
    <location>
        <begin position="1015"/>
        <end position="1035"/>
    </location>
</feature>